<reference evidence="5 6" key="1">
    <citation type="submission" date="2019-09" db="EMBL/GenBank/DDBJ databases">
        <title>Bird 10,000 Genomes (B10K) Project - Family phase.</title>
        <authorList>
            <person name="Zhang G."/>
        </authorList>
    </citation>
    <scope>NUCLEOTIDE SEQUENCE [LARGE SCALE GENOMIC DNA]</scope>
    <source>
        <strain evidence="5">B10K-DU-002-35</strain>
        <tissue evidence="5">Muscle</tissue>
    </source>
</reference>
<comment type="similarity">
    <text evidence="3">Belongs to the TRAFAC class TrmE-Era-EngA-EngB-Septin-like GTPase superfamily. Septin GTPase family.</text>
</comment>
<accession>A0A7L1N0J6</accession>
<dbReference type="InterPro" id="IPR030379">
    <property type="entry name" value="G_SEPTIN_dom"/>
</dbReference>
<protein>
    <submittedName>
        <fullName evidence="5">SEP10 protein</fullName>
    </submittedName>
</protein>
<dbReference type="PROSITE" id="PS51719">
    <property type="entry name" value="G_SEPTIN"/>
    <property type="match status" value="1"/>
</dbReference>
<dbReference type="OrthoDB" id="416553at2759"/>
<evidence type="ECO:0000259" key="4">
    <source>
        <dbReference type="PROSITE" id="PS51719"/>
    </source>
</evidence>
<dbReference type="FunFam" id="3.40.50.300:FF:000036">
    <property type="entry name" value="septin-6 isoform X2"/>
    <property type="match status" value="1"/>
</dbReference>
<dbReference type="Gene3D" id="3.40.50.300">
    <property type="entry name" value="P-loop containing nucleotide triphosphate hydrolases"/>
    <property type="match status" value="1"/>
</dbReference>
<name>A0A7L1N0J6_RHICY</name>
<feature type="non-terminal residue" evidence="5">
    <location>
        <position position="417"/>
    </location>
</feature>
<sequence length="417" mass="48160">QNGGYRTLSLSGHVGFGSLPDQLVKKSIKQGFCFNILCIGETGSGKSALINSLFNTNFDDHESTHFLPSVQLRAQTYQLQESNVLLKLTVVNTVGFGDQINREDSYQPIVDYIDAQFEAYLQEELKIKRSLCSYHDTRIDVCLYFVLPTGHSLKTLDLLTMKCLDSKVNIIPIIGKADGISKSELHNFKNKIMSELVGNGVHIYQFPTDDETVSEVNTLMNRHLPFAVVGSTKEVKIGNKTVRARQYPWGIVQVENENHCDFIKLRNMLICTNMEDLREQTHVRHYELYRRRKLEEMGFRDTGPQNKPVSLQEAYEAKRHEMYLQLQGEEEEMRQQFVQRVKEKEAILKEAEQQVQTDFEHHMLMHQEMKTKLDRKKKVLEDEIAVFIEKKANAELLKSKLFASTPVVSLKREEDRK</sequence>
<dbReference type="Pfam" id="PF00735">
    <property type="entry name" value="Septin"/>
    <property type="match status" value="1"/>
</dbReference>
<keyword evidence="2 3" id="KW-0342">GTP-binding</keyword>
<evidence type="ECO:0000256" key="1">
    <source>
        <dbReference type="ARBA" id="ARBA00022741"/>
    </source>
</evidence>
<dbReference type="EMBL" id="VXBP01001616">
    <property type="protein sequence ID" value="NXN92945.1"/>
    <property type="molecule type" value="Genomic_DNA"/>
</dbReference>
<organism evidence="5 6">
    <name type="scientific">Rhinopomastus cyanomelas</name>
    <name type="common">Common scimitarbill</name>
    <dbReference type="NCBI Taxonomy" id="113115"/>
    <lineage>
        <taxon>Eukaryota</taxon>
        <taxon>Metazoa</taxon>
        <taxon>Chordata</taxon>
        <taxon>Craniata</taxon>
        <taxon>Vertebrata</taxon>
        <taxon>Euteleostomi</taxon>
        <taxon>Archelosauria</taxon>
        <taxon>Archosauria</taxon>
        <taxon>Dinosauria</taxon>
        <taxon>Saurischia</taxon>
        <taxon>Theropoda</taxon>
        <taxon>Coelurosauria</taxon>
        <taxon>Aves</taxon>
        <taxon>Neognathae</taxon>
        <taxon>Neoaves</taxon>
        <taxon>Telluraves</taxon>
        <taxon>Coraciimorphae</taxon>
        <taxon>Bucerotiformes</taxon>
        <taxon>Rhinopomastidae</taxon>
        <taxon>Rhinopomastus</taxon>
    </lineage>
</organism>
<evidence type="ECO:0000313" key="5">
    <source>
        <dbReference type="EMBL" id="NXN92945.1"/>
    </source>
</evidence>
<dbReference type="SUPFAM" id="SSF52540">
    <property type="entry name" value="P-loop containing nucleoside triphosphate hydrolases"/>
    <property type="match status" value="1"/>
</dbReference>
<dbReference type="PANTHER" id="PTHR18884">
    <property type="entry name" value="SEPTIN"/>
    <property type="match status" value="1"/>
</dbReference>
<feature type="domain" description="Septin-type G" evidence="4">
    <location>
        <begin position="30"/>
        <end position="296"/>
    </location>
</feature>
<evidence type="ECO:0000313" key="6">
    <source>
        <dbReference type="Proteomes" id="UP000565785"/>
    </source>
</evidence>
<feature type="non-terminal residue" evidence="5">
    <location>
        <position position="1"/>
    </location>
</feature>
<comment type="caution">
    <text evidence="5">The sequence shown here is derived from an EMBL/GenBank/DDBJ whole genome shotgun (WGS) entry which is preliminary data.</text>
</comment>
<dbReference type="PIRSF" id="PIRSF006698">
    <property type="entry name" value="Septin"/>
    <property type="match status" value="1"/>
</dbReference>
<dbReference type="InterPro" id="IPR027417">
    <property type="entry name" value="P-loop_NTPase"/>
</dbReference>
<gene>
    <name evidence="5" type="primary">Sept10</name>
    <name evidence="5" type="ORF">RHICYA_R00720</name>
</gene>
<keyword evidence="1 3" id="KW-0547">Nucleotide-binding</keyword>
<keyword evidence="6" id="KW-1185">Reference proteome</keyword>
<dbReference type="InterPro" id="IPR016491">
    <property type="entry name" value="Septin"/>
</dbReference>
<proteinExistence type="inferred from homology"/>
<dbReference type="GO" id="GO:0005525">
    <property type="term" value="F:GTP binding"/>
    <property type="evidence" value="ECO:0007669"/>
    <property type="project" value="UniProtKB-KW"/>
</dbReference>
<dbReference type="CDD" id="cd01850">
    <property type="entry name" value="CDC_Septin"/>
    <property type="match status" value="1"/>
</dbReference>
<evidence type="ECO:0000256" key="3">
    <source>
        <dbReference type="RuleBase" id="RU004560"/>
    </source>
</evidence>
<dbReference type="Proteomes" id="UP000565785">
    <property type="component" value="Unassembled WGS sequence"/>
</dbReference>
<dbReference type="AlphaFoldDB" id="A0A7L1N0J6"/>
<evidence type="ECO:0000256" key="2">
    <source>
        <dbReference type="ARBA" id="ARBA00023134"/>
    </source>
</evidence>